<keyword evidence="1" id="KW-1133">Transmembrane helix</keyword>
<dbReference type="Proteomes" id="UP000819052">
    <property type="component" value="Unassembled WGS sequence"/>
</dbReference>
<evidence type="ECO:0000256" key="1">
    <source>
        <dbReference type="SAM" id="Phobius"/>
    </source>
</evidence>
<gene>
    <name evidence="2" type="ORF">F1609_16185</name>
</gene>
<name>A0ABX0M9K4_9BURK</name>
<dbReference type="RefSeq" id="WP_167077445.1">
    <property type="nucleotide sequence ID" value="NZ_VVIW01000008.1"/>
</dbReference>
<sequence>MEDFIATLVWFAVTSWRMTTVVIASTVLAVGLAMAIPPFTGPYGIALVLFGFGVGMWWHSKALEIKARKA</sequence>
<dbReference type="EMBL" id="VVIW01000008">
    <property type="protein sequence ID" value="NHZ41688.1"/>
    <property type="molecule type" value="Genomic_DNA"/>
</dbReference>
<proteinExistence type="predicted"/>
<keyword evidence="3" id="KW-1185">Reference proteome</keyword>
<evidence type="ECO:0000313" key="2">
    <source>
        <dbReference type="EMBL" id="NHZ41688.1"/>
    </source>
</evidence>
<evidence type="ECO:0000313" key="3">
    <source>
        <dbReference type="Proteomes" id="UP000819052"/>
    </source>
</evidence>
<accession>A0ABX0M9K4</accession>
<reference evidence="2 3" key="1">
    <citation type="submission" date="2019-09" db="EMBL/GenBank/DDBJ databases">
        <title>Taxonomy of Antarctic Massilia spp.: description of Massilia rubra sp. nov., Massilia aquatica sp. nov., Massilia mucilaginosa sp. nov., Massilia frigida sp. nov. isolated from streams, lakes and regoliths.</title>
        <authorList>
            <person name="Holochova P."/>
            <person name="Sedlacek I."/>
            <person name="Kralova S."/>
            <person name="Maslanova I."/>
            <person name="Busse H.-J."/>
            <person name="Stankova E."/>
            <person name="Vrbovska V."/>
            <person name="Kovarovic V."/>
            <person name="Bartak M."/>
            <person name="Svec P."/>
            <person name="Pantucek R."/>
        </authorList>
    </citation>
    <scope>NUCLEOTIDE SEQUENCE [LARGE SCALE GENOMIC DNA]</scope>
    <source>
        <strain evidence="2 3">CCM 8693</strain>
    </source>
</reference>
<protein>
    <recommendedName>
        <fullName evidence="4">Transmembrane protein</fullName>
    </recommendedName>
</protein>
<evidence type="ECO:0008006" key="4">
    <source>
        <dbReference type="Google" id="ProtNLM"/>
    </source>
</evidence>
<feature type="transmembrane region" description="Helical" evidence="1">
    <location>
        <begin position="40"/>
        <end position="59"/>
    </location>
</feature>
<comment type="caution">
    <text evidence="2">The sequence shown here is derived from an EMBL/GenBank/DDBJ whole genome shotgun (WGS) entry which is preliminary data.</text>
</comment>
<keyword evidence="1" id="KW-0812">Transmembrane</keyword>
<organism evidence="2 3">
    <name type="scientific">Massilia aquatica</name>
    <dbReference type="NCBI Taxonomy" id="2609000"/>
    <lineage>
        <taxon>Bacteria</taxon>
        <taxon>Pseudomonadati</taxon>
        <taxon>Pseudomonadota</taxon>
        <taxon>Betaproteobacteria</taxon>
        <taxon>Burkholderiales</taxon>
        <taxon>Oxalobacteraceae</taxon>
        <taxon>Telluria group</taxon>
        <taxon>Massilia</taxon>
    </lineage>
</organism>
<keyword evidence="1" id="KW-0472">Membrane</keyword>